<dbReference type="PROSITE" id="PS50112">
    <property type="entry name" value="PAS"/>
    <property type="match status" value="1"/>
</dbReference>
<reference evidence="10" key="1">
    <citation type="submission" date="2018-05" db="EMBL/GenBank/DDBJ databases">
        <title>Leptospira yasudae sp. nov. and Leptospira stimsonii sp. nov., two pathogenic species of the genus Leptospira isolated from environmental sources.</title>
        <authorList>
            <person name="Casanovas-Massana A."/>
            <person name="Hamond C."/>
            <person name="Santos L.A."/>
            <person name="Hacker K.P."/>
            <person name="Balassiano I."/>
            <person name="Medeiros M.A."/>
            <person name="Reis M.G."/>
            <person name="Ko A.I."/>
            <person name="Wunder E.A."/>
        </authorList>
    </citation>
    <scope>NUCLEOTIDE SEQUENCE [LARGE SCALE GENOMIC DNA]</scope>
    <source>
        <strain evidence="10">Yale</strain>
    </source>
</reference>
<evidence type="ECO:0000256" key="1">
    <source>
        <dbReference type="ARBA" id="ARBA00000085"/>
    </source>
</evidence>
<gene>
    <name evidence="9" type="ORF">DLM75_12365</name>
</gene>
<keyword evidence="4" id="KW-0808">Transferase</keyword>
<dbReference type="InterPro" id="IPR003594">
    <property type="entry name" value="HATPase_dom"/>
</dbReference>
<dbReference type="InterPro" id="IPR036890">
    <property type="entry name" value="HATPase_C_sf"/>
</dbReference>
<keyword evidence="3" id="KW-0597">Phosphoprotein</keyword>
<dbReference type="Pfam" id="PF13426">
    <property type="entry name" value="PAS_9"/>
    <property type="match status" value="2"/>
</dbReference>
<dbReference type="SMART" id="SM00387">
    <property type="entry name" value="HATPase_c"/>
    <property type="match status" value="1"/>
</dbReference>
<comment type="caution">
    <text evidence="9">The sequence shown here is derived from an EMBL/GenBank/DDBJ whole genome shotgun (WGS) entry which is preliminary data.</text>
</comment>
<name>A0A396Z2Q4_9LEPT</name>
<dbReference type="OrthoDB" id="9806821at2"/>
<dbReference type="InterPro" id="IPR000014">
    <property type="entry name" value="PAS"/>
</dbReference>
<dbReference type="PANTHER" id="PTHR41523">
    <property type="entry name" value="TWO-COMPONENT SYSTEM SENSOR PROTEIN"/>
    <property type="match status" value="1"/>
</dbReference>
<dbReference type="Gene3D" id="3.30.565.10">
    <property type="entry name" value="Histidine kinase-like ATPase, C-terminal domain"/>
    <property type="match status" value="1"/>
</dbReference>
<evidence type="ECO:0000256" key="7">
    <source>
        <dbReference type="ARBA" id="ARBA00022840"/>
    </source>
</evidence>
<dbReference type="Pfam" id="PF13581">
    <property type="entry name" value="HATPase_c_2"/>
    <property type="match status" value="1"/>
</dbReference>
<dbReference type="SMART" id="SM00091">
    <property type="entry name" value="PAS"/>
    <property type="match status" value="2"/>
</dbReference>
<dbReference type="AlphaFoldDB" id="A0A396Z2Q4"/>
<dbReference type="PANTHER" id="PTHR41523:SF8">
    <property type="entry name" value="ETHYLENE RESPONSE SENSOR PROTEIN"/>
    <property type="match status" value="1"/>
</dbReference>
<dbReference type="GO" id="GO:0004673">
    <property type="term" value="F:protein histidine kinase activity"/>
    <property type="evidence" value="ECO:0007669"/>
    <property type="project" value="UniProtKB-EC"/>
</dbReference>
<evidence type="ECO:0000256" key="3">
    <source>
        <dbReference type="ARBA" id="ARBA00022553"/>
    </source>
</evidence>
<dbReference type="CDD" id="cd00130">
    <property type="entry name" value="PAS"/>
    <property type="match status" value="1"/>
</dbReference>
<organism evidence="9 10">
    <name type="scientific">Leptospira stimsonii</name>
    <dbReference type="NCBI Taxonomy" id="2202203"/>
    <lineage>
        <taxon>Bacteria</taxon>
        <taxon>Pseudomonadati</taxon>
        <taxon>Spirochaetota</taxon>
        <taxon>Spirochaetia</taxon>
        <taxon>Leptospirales</taxon>
        <taxon>Leptospiraceae</taxon>
        <taxon>Leptospira</taxon>
    </lineage>
</organism>
<dbReference type="SUPFAM" id="SSF55874">
    <property type="entry name" value="ATPase domain of HSP90 chaperone/DNA topoisomerase II/histidine kinase"/>
    <property type="match status" value="1"/>
</dbReference>
<sequence>MSSSQKKRIDEGMFPFCEEAEVQWDLLLRTNGEILSADSYILENLGISERDLVDAGKLIQNWSSLPHGNFPWKGKIVLIDSKGEERVWEGAIELLSEDILLLRFFRPKLEQRMEDQFFQIFHKNLAIKLILDPESGGIFNVSESALEFYGYSRDEFLKLKISDINILNPEQIKAEMLLASSENRLYFNFVHRLKSGIHRDVEVFSGPIFLNGKTYLYSIIHDVTDRNRALEARALSEKKYRNLIELAADGIVLIGSDGAIEEANQMALELTGYSKAEMLRMTVRDIIDSENLKELPLQLNFEEGTTLIRERIIRRADGSLIPVEVNAVRLEQGRLLAVVRDIRERKLIQKKMEDSLKEKELMLQEIHHRVKNNLQIVSSLLSLHSEFNENPYLQKILRECELRVKSMALVHEELYRSDDLAKVDLKSYYFSLSSNLLSVYGQADRIQIHPLEESFFMSIDRAIPIGLILNELLTNSLKYAFTNQGNGEIFLRLLKTNETMELEYKDTGSGFDLNQAQNIQNGLGLKLIDMLSSQLHANLSLNTEKGFYLRMYFAGWKE</sequence>
<evidence type="ECO:0000256" key="5">
    <source>
        <dbReference type="ARBA" id="ARBA00022741"/>
    </source>
</evidence>
<evidence type="ECO:0000259" key="8">
    <source>
        <dbReference type="PROSITE" id="PS50112"/>
    </source>
</evidence>
<evidence type="ECO:0000256" key="6">
    <source>
        <dbReference type="ARBA" id="ARBA00022777"/>
    </source>
</evidence>
<comment type="catalytic activity">
    <reaction evidence="1">
        <text>ATP + protein L-histidine = ADP + protein N-phospho-L-histidine.</text>
        <dbReference type="EC" id="2.7.13.3"/>
    </reaction>
</comment>
<keyword evidence="6 9" id="KW-0418">Kinase</keyword>
<evidence type="ECO:0000313" key="9">
    <source>
        <dbReference type="EMBL" id="RHX89751.1"/>
    </source>
</evidence>
<dbReference type="GO" id="GO:0005524">
    <property type="term" value="F:ATP binding"/>
    <property type="evidence" value="ECO:0007669"/>
    <property type="project" value="UniProtKB-KW"/>
</dbReference>
<dbReference type="Pfam" id="PF07568">
    <property type="entry name" value="HisKA_2"/>
    <property type="match status" value="1"/>
</dbReference>
<keyword evidence="5" id="KW-0547">Nucleotide-binding</keyword>
<feature type="domain" description="PAS" evidence="8">
    <location>
        <begin position="236"/>
        <end position="295"/>
    </location>
</feature>
<evidence type="ECO:0000256" key="2">
    <source>
        <dbReference type="ARBA" id="ARBA00012438"/>
    </source>
</evidence>
<accession>A0A396Z2Q4</accession>
<dbReference type="InterPro" id="IPR011495">
    <property type="entry name" value="Sig_transdc_His_kin_sub2_dim/P"/>
</dbReference>
<protein>
    <recommendedName>
        <fullName evidence="2">histidine kinase</fullName>
        <ecNumber evidence="2">2.7.13.3</ecNumber>
    </recommendedName>
</protein>
<dbReference type="EC" id="2.7.13.3" evidence="2"/>
<evidence type="ECO:0000313" key="10">
    <source>
        <dbReference type="Proteomes" id="UP000265798"/>
    </source>
</evidence>
<dbReference type="NCBIfam" id="TIGR00229">
    <property type="entry name" value="sensory_box"/>
    <property type="match status" value="2"/>
</dbReference>
<dbReference type="RefSeq" id="WP_118968821.1">
    <property type="nucleotide sequence ID" value="NZ_QHCT01000003.1"/>
</dbReference>
<dbReference type="EMBL" id="QHCT01000003">
    <property type="protein sequence ID" value="RHX89751.1"/>
    <property type="molecule type" value="Genomic_DNA"/>
</dbReference>
<dbReference type="SUPFAM" id="SSF55785">
    <property type="entry name" value="PYP-like sensor domain (PAS domain)"/>
    <property type="match status" value="2"/>
</dbReference>
<dbReference type="Proteomes" id="UP000265798">
    <property type="component" value="Unassembled WGS sequence"/>
</dbReference>
<evidence type="ECO:0000256" key="4">
    <source>
        <dbReference type="ARBA" id="ARBA00022679"/>
    </source>
</evidence>
<dbReference type="InterPro" id="IPR035965">
    <property type="entry name" value="PAS-like_dom_sf"/>
</dbReference>
<dbReference type="Gene3D" id="3.30.450.20">
    <property type="entry name" value="PAS domain"/>
    <property type="match status" value="2"/>
</dbReference>
<proteinExistence type="predicted"/>
<keyword evidence="7" id="KW-0067">ATP-binding</keyword>